<name>A0A3N6W6W6_9ACTN</name>
<keyword evidence="1" id="KW-1133">Transmembrane helix</keyword>
<proteinExistence type="predicted"/>
<dbReference type="AlphaFoldDB" id="A0A3N6W6W6"/>
<accession>A0A3N6W6W6</accession>
<feature type="transmembrane region" description="Helical" evidence="1">
    <location>
        <begin position="12"/>
        <end position="33"/>
    </location>
</feature>
<gene>
    <name evidence="2" type="ORF">EHW97_10240</name>
</gene>
<dbReference type="OrthoDB" id="9836980at2"/>
<dbReference type="RefSeq" id="WP_124237075.1">
    <property type="nucleotide sequence ID" value="NZ_JBHUFI010000007.1"/>
</dbReference>
<evidence type="ECO:0000313" key="2">
    <source>
        <dbReference type="EMBL" id="RQN03266.1"/>
    </source>
</evidence>
<protein>
    <submittedName>
        <fullName evidence="2">Uncharacterized protein</fullName>
    </submittedName>
</protein>
<keyword evidence="3" id="KW-1185">Reference proteome</keyword>
<feature type="transmembrane region" description="Helical" evidence="1">
    <location>
        <begin position="139"/>
        <end position="157"/>
    </location>
</feature>
<organism evidence="2 3">
    <name type="scientific">Aeromicrobium camelliae</name>
    <dbReference type="NCBI Taxonomy" id="1538144"/>
    <lineage>
        <taxon>Bacteria</taxon>
        <taxon>Bacillati</taxon>
        <taxon>Actinomycetota</taxon>
        <taxon>Actinomycetes</taxon>
        <taxon>Propionibacteriales</taxon>
        <taxon>Nocardioidaceae</taxon>
        <taxon>Aeromicrobium</taxon>
    </lineage>
</organism>
<sequence length="166" mass="17675">MNDGASSMHRTVSLFAIACLAALVVGPFAAWMAHEQGAMPGTFSAERHSAGEEFRVSEPGRNVAIWALPAEVDRASVRCTSNGELLGLAEERTTQVDGESAVLLLDDEFLSLERLSCSGGGVQELALSSRMAESTSRTITIGALVATPALFVVGLVLRRRGFRWPV</sequence>
<dbReference type="Proteomes" id="UP000275225">
    <property type="component" value="Unassembled WGS sequence"/>
</dbReference>
<comment type="caution">
    <text evidence="2">The sequence shown here is derived from an EMBL/GenBank/DDBJ whole genome shotgun (WGS) entry which is preliminary data.</text>
</comment>
<evidence type="ECO:0000313" key="3">
    <source>
        <dbReference type="Proteomes" id="UP000275225"/>
    </source>
</evidence>
<dbReference type="EMBL" id="RQJX01000013">
    <property type="protein sequence ID" value="RQN03266.1"/>
    <property type="molecule type" value="Genomic_DNA"/>
</dbReference>
<keyword evidence="1" id="KW-0472">Membrane</keyword>
<keyword evidence="1" id="KW-0812">Transmembrane</keyword>
<evidence type="ECO:0000256" key="1">
    <source>
        <dbReference type="SAM" id="Phobius"/>
    </source>
</evidence>
<reference evidence="2 3" key="1">
    <citation type="submission" date="2018-11" db="EMBL/GenBank/DDBJ databases">
        <authorList>
            <person name="Li F."/>
        </authorList>
    </citation>
    <scope>NUCLEOTIDE SEQUENCE [LARGE SCALE GENOMIC DNA]</scope>
    <source>
        <strain evidence="2 3">YS17T</strain>
    </source>
</reference>